<dbReference type="Gene3D" id="3.40.1050.10">
    <property type="entry name" value="Carbonic anhydrase"/>
    <property type="match status" value="1"/>
</dbReference>
<comment type="function">
    <text evidence="5">Reversible hydration of carbon dioxide.</text>
</comment>
<dbReference type="GO" id="GO:0004089">
    <property type="term" value="F:carbonate dehydratase activity"/>
    <property type="evidence" value="ECO:0007669"/>
    <property type="project" value="UniProtKB-UniRule"/>
</dbReference>
<dbReference type="Proteomes" id="UP001201980">
    <property type="component" value="Unassembled WGS sequence"/>
</dbReference>
<keyword evidence="5" id="KW-0456">Lyase</keyword>
<feature type="binding site" evidence="4">
    <location>
        <position position="125"/>
    </location>
    <ligand>
        <name>Zn(2+)</name>
        <dbReference type="ChEBI" id="CHEBI:29105"/>
    </ligand>
</feature>
<sequence length="203" mass="22212">MPPPESVAAQTAIQQNLKWSSAKHGATFTQSKLALPPSKKYLVLTCMDARIDPAKAFGIDLGEAHVIRNTTGSPRQYTAHDHFTDIPIHPSIQAGGCAEDALRSIVISQQLLGTNEVLLVKHTGCGMLTFRNEDAYKVIEGNLGSAAAGELRMHNMNFMPFPDLEKAVMDDIMYLERSKLIPSDIVLSGWVYDVDSGKTKKIC</sequence>
<evidence type="ECO:0000256" key="1">
    <source>
        <dbReference type="ARBA" id="ARBA00006217"/>
    </source>
</evidence>
<feature type="binding site" evidence="4">
    <location>
        <position position="46"/>
    </location>
    <ligand>
        <name>Zn(2+)</name>
        <dbReference type="ChEBI" id="CHEBI:29105"/>
    </ligand>
</feature>
<dbReference type="Pfam" id="PF00484">
    <property type="entry name" value="Pro_CA"/>
    <property type="match status" value="1"/>
</dbReference>
<dbReference type="InterPro" id="IPR001765">
    <property type="entry name" value="Carbonic_anhydrase"/>
</dbReference>
<dbReference type="EC" id="4.2.1.1" evidence="5"/>
<evidence type="ECO:0000313" key="7">
    <source>
        <dbReference type="Proteomes" id="UP001201980"/>
    </source>
</evidence>
<comment type="caution">
    <text evidence="6">The sequence shown here is derived from an EMBL/GenBank/DDBJ whole genome shotgun (WGS) entry which is preliminary data.</text>
</comment>
<organism evidence="6 7">
    <name type="scientific">Zalerion maritima</name>
    <dbReference type="NCBI Taxonomy" id="339359"/>
    <lineage>
        <taxon>Eukaryota</taxon>
        <taxon>Fungi</taxon>
        <taxon>Dikarya</taxon>
        <taxon>Ascomycota</taxon>
        <taxon>Pezizomycotina</taxon>
        <taxon>Sordariomycetes</taxon>
        <taxon>Lulworthiomycetidae</taxon>
        <taxon>Lulworthiales</taxon>
        <taxon>Lulworthiaceae</taxon>
        <taxon>Zalerion</taxon>
    </lineage>
</organism>
<dbReference type="CDD" id="cd03379">
    <property type="entry name" value="beta_CA_cladeD"/>
    <property type="match status" value="1"/>
</dbReference>
<dbReference type="SUPFAM" id="SSF53056">
    <property type="entry name" value="beta-carbonic anhydrase, cab"/>
    <property type="match status" value="1"/>
</dbReference>
<feature type="binding site" evidence="4">
    <location>
        <position position="48"/>
    </location>
    <ligand>
        <name>Zn(2+)</name>
        <dbReference type="ChEBI" id="CHEBI:29105"/>
    </ligand>
</feature>
<protein>
    <recommendedName>
        <fullName evidence="5">Carbonic anhydrase</fullName>
        <ecNumber evidence="5">4.2.1.1</ecNumber>
    </recommendedName>
    <alternativeName>
        <fullName evidence="5">Carbonate dehydratase</fullName>
    </alternativeName>
</protein>
<reference evidence="6" key="1">
    <citation type="submission" date="2022-07" db="EMBL/GenBank/DDBJ databases">
        <title>Draft genome sequence of Zalerion maritima ATCC 34329, a (micro)plastics degrading marine fungus.</title>
        <authorList>
            <person name="Paco A."/>
            <person name="Goncalves M.F.M."/>
            <person name="Rocha-Santos T.A.P."/>
            <person name="Alves A."/>
        </authorList>
    </citation>
    <scope>NUCLEOTIDE SEQUENCE</scope>
    <source>
        <strain evidence="6">ATCC 34329</strain>
    </source>
</reference>
<dbReference type="EMBL" id="JAKWBI020000178">
    <property type="protein sequence ID" value="KAJ2900149.1"/>
    <property type="molecule type" value="Genomic_DNA"/>
</dbReference>
<feature type="binding site" evidence="4">
    <location>
        <position position="122"/>
    </location>
    <ligand>
        <name>Zn(2+)</name>
        <dbReference type="ChEBI" id="CHEBI:29105"/>
    </ligand>
</feature>
<proteinExistence type="inferred from homology"/>
<accession>A0AAD5RNN3</accession>
<dbReference type="SMART" id="SM00947">
    <property type="entry name" value="Pro_CA"/>
    <property type="match status" value="1"/>
</dbReference>
<comment type="cofactor">
    <cofactor evidence="4">
        <name>Zn(2+)</name>
        <dbReference type="ChEBI" id="CHEBI:29105"/>
    </cofactor>
    <text evidence="4">Binds 1 zinc ion per subunit.</text>
</comment>
<evidence type="ECO:0000256" key="4">
    <source>
        <dbReference type="PIRSR" id="PIRSR601765-1"/>
    </source>
</evidence>
<keyword evidence="3 4" id="KW-0862">Zinc</keyword>
<dbReference type="GO" id="GO:0008270">
    <property type="term" value="F:zinc ion binding"/>
    <property type="evidence" value="ECO:0007669"/>
    <property type="project" value="UniProtKB-UniRule"/>
</dbReference>
<evidence type="ECO:0000256" key="2">
    <source>
        <dbReference type="ARBA" id="ARBA00022723"/>
    </source>
</evidence>
<keyword evidence="7" id="KW-1185">Reference proteome</keyword>
<name>A0AAD5RNN3_9PEZI</name>
<evidence type="ECO:0000256" key="5">
    <source>
        <dbReference type="RuleBase" id="RU003956"/>
    </source>
</evidence>
<dbReference type="PANTHER" id="PTHR43175:SF3">
    <property type="entry name" value="CARBON DISULFIDE HYDROLASE"/>
    <property type="match status" value="1"/>
</dbReference>
<comment type="catalytic activity">
    <reaction evidence="5">
        <text>hydrogencarbonate + H(+) = CO2 + H2O</text>
        <dbReference type="Rhea" id="RHEA:10748"/>
        <dbReference type="ChEBI" id="CHEBI:15377"/>
        <dbReference type="ChEBI" id="CHEBI:15378"/>
        <dbReference type="ChEBI" id="CHEBI:16526"/>
        <dbReference type="ChEBI" id="CHEBI:17544"/>
        <dbReference type="EC" id="4.2.1.1"/>
    </reaction>
</comment>
<evidence type="ECO:0000313" key="6">
    <source>
        <dbReference type="EMBL" id="KAJ2900149.1"/>
    </source>
</evidence>
<evidence type="ECO:0000256" key="3">
    <source>
        <dbReference type="ARBA" id="ARBA00022833"/>
    </source>
</evidence>
<dbReference type="PANTHER" id="PTHR43175">
    <property type="entry name" value="CARBONIC ANHYDRASE"/>
    <property type="match status" value="1"/>
</dbReference>
<dbReference type="InterPro" id="IPR036874">
    <property type="entry name" value="Carbonic_anhydrase_sf"/>
</dbReference>
<gene>
    <name evidence="6" type="ORF">MKZ38_002563</name>
</gene>
<comment type="similarity">
    <text evidence="1 5">Belongs to the beta-class carbonic anhydrase family.</text>
</comment>
<dbReference type="AlphaFoldDB" id="A0AAD5RNN3"/>
<keyword evidence="2 4" id="KW-0479">Metal-binding</keyword>